<name>A0A4Z1BHW8_9FLAO</name>
<evidence type="ECO:0000256" key="1">
    <source>
        <dbReference type="SAM" id="MobiDB-lite"/>
    </source>
</evidence>
<keyword evidence="3" id="KW-0378">Hydrolase</keyword>
<dbReference type="Gene3D" id="1.10.30.50">
    <property type="match status" value="1"/>
</dbReference>
<dbReference type="CDD" id="cd00085">
    <property type="entry name" value="HNHc"/>
    <property type="match status" value="1"/>
</dbReference>
<dbReference type="EMBL" id="SRPE01000019">
    <property type="protein sequence ID" value="TGN21645.1"/>
    <property type="molecule type" value="Genomic_DNA"/>
</dbReference>
<gene>
    <name evidence="3" type="ORF">E4J94_17230</name>
</gene>
<dbReference type="GO" id="GO:0004519">
    <property type="term" value="F:endonuclease activity"/>
    <property type="evidence" value="ECO:0007669"/>
    <property type="project" value="UniProtKB-KW"/>
</dbReference>
<feature type="domain" description="HNH" evidence="2">
    <location>
        <begin position="189"/>
        <end position="222"/>
    </location>
</feature>
<dbReference type="Pfam" id="PF01844">
    <property type="entry name" value="HNH"/>
    <property type="match status" value="1"/>
</dbReference>
<dbReference type="OrthoDB" id="2972467at2"/>
<sequence>MGSGVELEGLELQLAPYLLEALAASGAGGVVLGTAHTQNSGAQVPEILTISLSETIIIGTASTVYSINNEFNQNSGKSIFGKIISGIASGLNAAWNILNNDSKNEADNKSTETTSGAETEATNEQSKAEQRAAKLSLKPRDGMDFTKAGKEAVIDVNKEKNGGKTVCVGCKTETVPAKKSEKGVTPPKNETQVDHIIRKREGGSGTPDNGQVLCRGCNLKKH</sequence>
<dbReference type="AlphaFoldDB" id="A0A4Z1BHW8"/>
<comment type="caution">
    <text evidence="3">The sequence shown here is derived from an EMBL/GenBank/DDBJ whole genome shotgun (WGS) entry which is preliminary data.</text>
</comment>
<keyword evidence="3" id="KW-0255">Endonuclease</keyword>
<evidence type="ECO:0000313" key="3">
    <source>
        <dbReference type="EMBL" id="TGN21645.1"/>
    </source>
</evidence>
<evidence type="ECO:0000259" key="2">
    <source>
        <dbReference type="Pfam" id="PF01844"/>
    </source>
</evidence>
<reference evidence="3 4" key="1">
    <citation type="submission" date="2019-03" db="EMBL/GenBank/DDBJ databases">
        <title>Empedobacter tilapiae sp. nov., isolated from an intestine of Nile tilapia Oreochromis niloticus.</title>
        <authorList>
            <person name="Kim Y.-O."/>
            <person name="Yoon J.-H."/>
        </authorList>
    </citation>
    <scope>NUCLEOTIDE SEQUENCE [LARGE SCALE GENOMIC DNA]</scope>
    <source>
        <strain evidence="3 4">MRS2</strain>
    </source>
</reference>
<dbReference type="Proteomes" id="UP000297998">
    <property type="component" value="Unassembled WGS sequence"/>
</dbReference>
<dbReference type="InterPro" id="IPR003615">
    <property type="entry name" value="HNH_nuc"/>
</dbReference>
<keyword evidence="3" id="KW-0540">Nuclease</keyword>
<feature type="region of interest" description="Disordered" evidence="1">
    <location>
        <begin position="101"/>
        <end position="130"/>
    </location>
</feature>
<dbReference type="GO" id="GO:0008270">
    <property type="term" value="F:zinc ion binding"/>
    <property type="evidence" value="ECO:0007669"/>
    <property type="project" value="InterPro"/>
</dbReference>
<proteinExistence type="predicted"/>
<protein>
    <submittedName>
        <fullName evidence="3">HNH endonuclease</fullName>
    </submittedName>
</protein>
<feature type="compositionally biased region" description="Low complexity" evidence="1">
    <location>
        <begin position="111"/>
        <end position="124"/>
    </location>
</feature>
<dbReference type="GO" id="GO:0003676">
    <property type="term" value="F:nucleic acid binding"/>
    <property type="evidence" value="ECO:0007669"/>
    <property type="project" value="InterPro"/>
</dbReference>
<dbReference type="InterPro" id="IPR002711">
    <property type="entry name" value="HNH"/>
</dbReference>
<evidence type="ECO:0000313" key="4">
    <source>
        <dbReference type="Proteomes" id="UP000297998"/>
    </source>
</evidence>
<organism evidence="3 4">
    <name type="scientific">Empedobacter tilapiae</name>
    <dbReference type="NCBI Taxonomy" id="2491114"/>
    <lineage>
        <taxon>Bacteria</taxon>
        <taxon>Pseudomonadati</taxon>
        <taxon>Bacteroidota</taxon>
        <taxon>Flavobacteriia</taxon>
        <taxon>Flavobacteriales</taxon>
        <taxon>Weeksellaceae</taxon>
        <taxon>Empedobacter</taxon>
    </lineage>
</organism>
<accession>A0A4Z1BHW8</accession>
<keyword evidence="4" id="KW-1185">Reference proteome</keyword>